<dbReference type="Pfam" id="PF13805">
    <property type="entry name" value="Pil1"/>
    <property type="match status" value="1"/>
</dbReference>
<name>A0A9P8PFN9_9ASCO</name>
<comment type="subcellular location">
    <subcellularLocation>
        <location evidence="3">Cytoplasm</location>
    </subcellularLocation>
    <subcellularLocation>
        <location evidence="2">Membrane</location>
    </subcellularLocation>
    <subcellularLocation>
        <location evidence="1">Nucleus</location>
    </subcellularLocation>
</comment>
<dbReference type="GO" id="GO:0008289">
    <property type="term" value="F:lipid binding"/>
    <property type="evidence" value="ECO:0007669"/>
    <property type="project" value="TreeGrafter"/>
</dbReference>
<evidence type="ECO:0000256" key="7">
    <source>
        <dbReference type="ARBA" id="ARBA00022490"/>
    </source>
</evidence>
<protein>
    <recommendedName>
        <fullName evidence="6">Histone acetyltransferase type B catalytic subunit</fullName>
        <ecNumber evidence="5">2.3.1.48</ecNumber>
    </recommendedName>
</protein>
<evidence type="ECO:0000256" key="12">
    <source>
        <dbReference type="ARBA" id="ARBA00022853"/>
    </source>
</evidence>
<comment type="catalytic activity">
    <reaction evidence="18">
        <text>L-lysyl-[protein] + acetyl-CoA = N(6)-acetyl-L-lysyl-[protein] + CoA + H(+)</text>
        <dbReference type="Rhea" id="RHEA:45948"/>
        <dbReference type="Rhea" id="RHEA-COMP:9752"/>
        <dbReference type="Rhea" id="RHEA-COMP:10731"/>
        <dbReference type="ChEBI" id="CHEBI:15378"/>
        <dbReference type="ChEBI" id="CHEBI:29969"/>
        <dbReference type="ChEBI" id="CHEBI:57287"/>
        <dbReference type="ChEBI" id="CHEBI:57288"/>
        <dbReference type="ChEBI" id="CHEBI:61930"/>
        <dbReference type="EC" id="2.3.1.48"/>
    </reaction>
</comment>
<evidence type="ECO:0000256" key="13">
    <source>
        <dbReference type="ARBA" id="ARBA00022989"/>
    </source>
</evidence>
<dbReference type="Gene3D" id="3.40.630.30">
    <property type="match status" value="1"/>
</dbReference>
<dbReference type="InterPro" id="IPR028245">
    <property type="entry name" value="PIL1/LSP1"/>
</dbReference>
<gene>
    <name evidence="22" type="ORF">OGAPHI_001114</name>
</gene>
<dbReference type="OrthoDB" id="10253098at2759"/>
<evidence type="ECO:0000256" key="6">
    <source>
        <dbReference type="ARBA" id="ARBA00021268"/>
    </source>
</evidence>
<feature type="transmembrane region" description="Helical" evidence="19">
    <location>
        <begin position="295"/>
        <end position="315"/>
    </location>
</feature>
<dbReference type="GO" id="GO:0070941">
    <property type="term" value="P:eisosome assembly"/>
    <property type="evidence" value="ECO:0007669"/>
    <property type="project" value="TreeGrafter"/>
</dbReference>
<evidence type="ECO:0000256" key="15">
    <source>
        <dbReference type="ARBA" id="ARBA00023204"/>
    </source>
</evidence>
<dbReference type="EC" id="2.3.1.48" evidence="5"/>
<dbReference type="SUPFAM" id="SSF55729">
    <property type="entry name" value="Acyl-CoA N-acyltransferases (Nat)"/>
    <property type="match status" value="1"/>
</dbReference>
<keyword evidence="7" id="KW-0963">Cytoplasm</keyword>
<evidence type="ECO:0000256" key="3">
    <source>
        <dbReference type="ARBA" id="ARBA00004496"/>
    </source>
</evidence>
<feature type="transmembrane region" description="Helical" evidence="19">
    <location>
        <begin position="196"/>
        <end position="214"/>
    </location>
</feature>
<feature type="transmembrane region" description="Helical" evidence="19">
    <location>
        <begin position="220"/>
        <end position="241"/>
    </location>
</feature>
<keyword evidence="16" id="KW-0539">Nucleus</keyword>
<comment type="similarity">
    <text evidence="4">Belongs to the HAT1 family.</text>
</comment>
<keyword evidence="13 19" id="KW-1133">Transmembrane helix</keyword>
<sequence>MTVPARTIMDILPVQQLVPHNDVLENLVERMSNVKIAIGIRRPVMKNENVLQRGNLSLLVPPVQVLGDLRNQHRLNELLVGASRKVGLREPDRRGSPTGTSPDVLVYHGSRRSSLLDMGGENSINNFASSLRRSVNYLSTSAGSKATIDGEYVVPRTTPTYQIPPMDDQTPLLAPVKDDASEIVVCLKSTPVQTTFNAINVLIGLGILSVPLGFRLSGWFFGITILSLAAFTTRYTAILLGRIQSHDKELRTYHSIAKKAFGNKASLFVFAVFALDLYGANVTMVILFADSFNAIFQDVSATTFKIVLAFILLVLNALPLRILSVLSFAGIVCTTSTFAILLTAGLATKSQPGSLFPPAPTNFWPTSFLDLCFSLGLFLAPWGGHAAFPEVYTDQRHPEKYDRCMTVAFSFSYSLDLITGVVGFLMFGQLVQDEVTKNILLNDTYPAWITSTIVVLMGILPLSKLPLVCRPILSAANSFMPPFVARVALSIVLLVSSLLITNFGKIMSLLGSAICFTVCITLPLAFYLKLRPVCCTVSRSRTGKRQSIRSVGIFWERTNEKGEAQTFKTQIARHVAAADAGNLAQLGQSYQMAYRQRDLNVLRDDPNFNIDVGLLTLDEIDDTLESSHQHQIRQFDREMTLLADSSVSDATSAVFSRDSAHTATTAVSRGSFAQPEDELMGQSLGQLEFSFDQDGNAVGDVLDVDLDFDLGEDDQADRSLVPEMAPEEIPVVDLTPPKRVRPDTGKLKLRRIVVDAEISISTAKQKEDAERYRENMQLEQTDGESSFLQMVDTELAKLPPFMRFVLNPQTAVESARYSRASSVSSIEEVRRAASGESSRRESISSAQIRFSEPINELSEVAWEGDDALLDISFDETEAKKDPLQAQVYYTSLVDRCQTAGKSVDATDRSDLVQIGFDVITATSTRSSAAEQFSLLLELCSQNIVYLEPIGFNGRSKWELLQPANINIVAQVLHVSLAEPEGAFTFNPTFTYPIFGDSEQIFGYKGLRIDLAFDSKSMYPFLGVKYESKLSEDVKDVQKILLEYLPTETVVKDEALWLDKVDQENFEIPGKVIHTYSVDSDTFSVYKFNLEDANGLKLHLRIQIFVLLFIEAGSYIDSTDKVWEIYAIYKTPKNGKESFVGFSTAYAHWKHPGTAVHDASETLELQFRKKISQFVILPPYQSKGHGKHLYNTIVDEWLQDDKVKEITVEDPSEAFDDLRDRCDLQRLTSANFLQGLELPVKDEWLQKQVEAQKMDRRQFERCLEMALIWLLLNKKSGVPNLSEKNVRLQIKKRLYIKNRDALVELEKADRMDKLQTAYERLREDYERILEKAHIAYTVKRELGSGEDLSKFFGSTSIASSIRKSAAGSFGPELSKKLSQLIKIEKNFERSVELVARERRVVAKQLSLWGEENDDDVSDVTDKLGVLIYEIGELEDQFIDKYDLYRITLKSIRNIEASVQPSRDRKQKITDEIAHLKYKDPQSPKIPVLEQELVRAEAESLVAEAQLSNITREKLKASFLYQFDALRELSEKLALIAGYGKALLELLDDSPVTPGETRPAYDGYEASKQIIIDAENALASWTLDNSYVKEPALSLHQTVDDVYEENQAEEAEAEWAEHEGQQ</sequence>
<keyword evidence="9" id="KW-0808">Transferase</keyword>
<evidence type="ECO:0000256" key="11">
    <source>
        <dbReference type="ARBA" id="ARBA00022763"/>
    </source>
</evidence>
<dbReference type="GO" id="GO:0005634">
    <property type="term" value="C:nucleus"/>
    <property type="evidence" value="ECO:0007669"/>
    <property type="project" value="UniProtKB-SubCell"/>
</dbReference>
<dbReference type="EMBL" id="JAEUBE010000087">
    <property type="protein sequence ID" value="KAH3670599.1"/>
    <property type="molecule type" value="Genomic_DNA"/>
</dbReference>
<feature type="transmembrane region" description="Helical" evidence="19">
    <location>
        <begin position="445"/>
        <end position="462"/>
    </location>
</feature>
<dbReference type="CDD" id="cd04301">
    <property type="entry name" value="NAT_SF"/>
    <property type="match status" value="1"/>
</dbReference>
<evidence type="ECO:0000256" key="18">
    <source>
        <dbReference type="ARBA" id="ARBA00048017"/>
    </source>
</evidence>
<keyword evidence="12" id="KW-0156">Chromatin regulator</keyword>
<evidence type="ECO:0000256" key="14">
    <source>
        <dbReference type="ARBA" id="ARBA00023136"/>
    </source>
</evidence>
<accession>A0A9P8PFN9</accession>
<feature type="transmembrane region" description="Helical" evidence="19">
    <location>
        <begin position="363"/>
        <end position="383"/>
    </location>
</feature>
<comment type="caution">
    <text evidence="22">The sequence shown here is derived from an EMBL/GenBank/DDBJ whole genome shotgun (WGS) entry which is preliminary data.</text>
</comment>
<reference evidence="22" key="1">
    <citation type="journal article" date="2021" name="Open Biol.">
        <title>Shared evolutionary footprints suggest mitochondrial oxidative damage underlies multiple complex I losses in fungi.</title>
        <authorList>
            <person name="Schikora-Tamarit M.A."/>
            <person name="Marcet-Houben M."/>
            <person name="Nosek J."/>
            <person name="Gabaldon T."/>
        </authorList>
    </citation>
    <scope>NUCLEOTIDE SEQUENCE</scope>
    <source>
        <strain evidence="22">CBS6075</strain>
    </source>
</reference>
<keyword evidence="17" id="KW-0012">Acyltransferase</keyword>
<proteinExistence type="inferred from homology"/>
<dbReference type="GO" id="GO:0006897">
    <property type="term" value="P:endocytosis"/>
    <property type="evidence" value="ECO:0007669"/>
    <property type="project" value="TreeGrafter"/>
</dbReference>
<evidence type="ECO:0000256" key="1">
    <source>
        <dbReference type="ARBA" id="ARBA00004123"/>
    </source>
</evidence>
<feature type="transmembrane region" description="Helical" evidence="19">
    <location>
        <begin position="267"/>
        <end position="289"/>
    </location>
</feature>
<evidence type="ECO:0000256" key="10">
    <source>
        <dbReference type="ARBA" id="ARBA00022692"/>
    </source>
</evidence>
<evidence type="ECO:0000256" key="19">
    <source>
        <dbReference type="SAM" id="Phobius"/>
    </source>
</evidence>
<dbReference type="Pfam" id="PF10394">
    <property type="entry name" value="Hat1_N"/>
    <property type="match status" value="1"/>
</dbReference>
<dbReference type="GO" id="GO:0006281">
    <property type="term" value="P:DNA repair"/>
    <property type="evidence" value="ECO:0007669"/>
    <property type="project" value="UniProtKB-KW"/>
</dbReference>
<dbReference type="RefSeq" id="XP_046064024.1">
    <property type="nucleotide sequence ID" value="XM_046201841.1"/>
</dbReference>
<evidence type="ECO:0000259" key="20">
    <source>
        <dbReference type="Pfam" id="PF01490"/>
    </source>
</evidence>
<feature type="transmembrane region" description="Helical" evidence="19">
    <location>
        <begin position="483"/>
        <end position="500"/>
    </location>
</feature>
<keyword evidence="8" id="KW-0597">Phosphoprotein</keyword>
<dbReference type="GO" id="GO:0042393">
    <property type="term" value="F:histone binding"/>
    <property type="evidence" value="ECO:0007669"/>
    <property type="project" value="InterPro"/>
</dbReference>
<dbReference type="InterPro" id="IPR013523">
    <property type="entry name" value="Hist_AcTrfase_HAT1_C"/>
</dbReference>
<dbReference type="FunFam" id="3.40.630.30:FF:000114">
    <property type="entry name" value="Histone acetyltransferase type B catalytic subunit"/>
    <property type="match status" value="1"/>
</dbReference>
<dbReference type="FunFam" id="1.20.1270.60:FF:000005">
    <property type="entry name" value="Sphingolipid long chain base-responsive pil1"/>
    <property type="match status" value="1"/>
</dbReference>
<evidence type="ECO:0000256" key="17">
    <source>
        <dbReference type="ARBA" id="ARBA00023315"/>
    </source>
</evidence>
<dbReference type="InterPro" id="IPR019467">
    <property type="entry name" value="Hat1_N"/>
</dbReference>
<evidence type="ECO:0000313" key="22">
    <source>
        <dbReference type="EMBL" id="KAH3670599.1"/>
    </source>
</evidence>
<evidence type="ECO:0000313" key="23">
    <source>
        <dbReference type="Proteomes" id="UP000769157"/>
    </source>
</evidence>
<reference evidence="22" key="2">
    <citation type="submission" date="2021-01" db="EMBL/GenBank/DDBJ databases">
        <authorList>
            <person name="Schikora-Tamarit M.A."/>
        </authorList>
    </citation>
    <scope>NUCLEOTIDE SEQUENCE</scope>
    <source>
        <strain evidence="22">CBS6075</strain>
    </source>
</reference>
<feature type="domain" description="Amino acid transporter transmembrane" evidence="20">
    <location>
        <begin position="188"/>
        <end position="531"/>
    </location>
</feature>
<dbReference type="Gene3D" id="1.10.10.390">
    <property type="match status" value="1"/>
</dbReference>
<dbReference type="InterPro" id="IPR037113">
    <property type="entry name" value="Hat1_N_sf"/>
</dbReference>
<dbReference type="GO" id="GO:0036286">
    <property type="term" value="C:eisosome filament"/>
    <property type="evidence" value="ECO:0007669"/>
    <property type="project" value="TreeGrafter"/>
</dbReference>
<dbReference type="PANTHER" id="PTHR31962:SF1">
    <property type="entry name" value="SPHINGOLIPID LONG CHAIN BASE-RESPONSIVE PROTEIN PIL1"/>
    <property type="match status" value="1"/>
</dbReference>
<dbReference type="InterPro" id="IPR016181">
    <property type="entry name" value="Acyl_CoA_acyltransferase"/>
</dbReference>
<evidence type="ECO:0000256" key="2">
    <source>
        <dbReference type="ARBA" id="ARBA00004370"/>
    </source>
</evidence>
<dbReference type="GeneID" id="70233082"/>
<keyword evidence="10 19" id="KW-0812">Transmembrane</keyword>
<evidence type="ECO:0000256" key="9">
    <source>
        <dbReference type="ARBA" id="ARBA00022679"/>
    </source>
</evidence>
<evidence type="ECO:0000256" key="5">
    <source>
        <dbReference type="ARBA" id="ARBA00013184"/>
    </source>
</evidence>
<dbReference type="Pfam" id="PF21184">
    <property type="entry name" value="HAT1_C_fung"/>
    <property type="match status" value="1"/>
</dbReference>
<dbReference type="GO" id="GO:0004402">
    <property type="term" value="F:histone acetyltransferase activity"/>
    <property type="evidence" value="ECO:0007669"/>
    <property type="project" value="UniProtKB-ARBA"/>
</dbReference>
<feature type="domain" description="Histone acetyl transferase HAT1 N-terminal" evidence="21">
    <location>
        <begin position="970"/>
        <end position="1110"/>
    </location>
</feature>
<dbReference type="PANTHER" id="PTHR31962">
    <property type="entry name" value="SPHINGOLIPID LONG CHAIN BASE-RESPONSIVE PROTEIN PIL1"/>
    <property type="match status" value="1"/>
</dbReference>
<keyword evidence="23" id="KW-1185">Reference proteome</keyword>
<keyword evidence="14 19" id="KW-0472">Membrane</keyword>
<evidence type="ECO:0000259" key="21">
    <source>
        <dbReference type="Pfam" id="PF10394"/>
    </source>
</evidence>
<dbReference type="InterPro" id="IPR013057">
    <property type="entry name" value="AA_transpt_TM"/>
</dbReference>
<dbReference type="GO" id="GO:0005886">
    <property type="term" value="C:plasma membrane"/>
    <property type="evidence" value="ECO:0007669"/>
    <property type="project" value="TreeGrafter"/>
</dbReference>
<keyword evidence="15" id="KW-0234">DNA repair</keyword>
<evidence type="ECO:0000256" key="16">
    <source>
        <dbReference type="ARBA" id="ARBA00023242"/>
    </source>
</evidence>
<dbReference type="Gene3D" id="3.90.360.10">
    <property type="entry name" value="Histone acetyl transferase 1 (HAT1), N-terminal domain"/>
    <property type="match status" value="1"/>
</dbReference>
<organism evidence="22 23">
    <name type="scientific">Ogataea philodendri</name>
    <dbReference type="NCBI Taxonomy" id="1378263"/>
    <lineage>
        <taxon>Eukaryota</taxon>
        <taxon>Fungi</taxon>
        <taxon>Dikarya</taxon>
        <taxon>Ascomycota</taxon>
        <taxon>Saccharomycotina</taxon>
        <taxon>Pichiomycetes</taxon>
        <taxon>Pichiales</taxon>
        <taxon>Pichiaceae</taxon>
        <taxon>Ogataea</taxon>
    </lineage>
</organism>
<dbReference type="Pfam" id="PF01490">
    <property type="entry name" value="Aa_trans"/>
    <property type="match status" value="1"/>
</dbReference>
<dbReference type="InterPro" id="IPR027267">
    <property type="entry name" value="AH/BAR_dom_sf"/>
</dbReference>
<dbReference type="AntiFam" id="ANF00157">
    <property type="entry name" value="Shadow ORF (opposite ileS)"/>
</dbReference>
<evidence type="ECO:0000256" key="8">
    <source>
        <dbReference type="ARBA" id="ARBA00022553"/>
    </source>
</evidence>
<keyword evidence="11" id="KW-0227">DNA damage</keyword>
<evidence type="ECO:0000256" key="4">
    <source>
        <dbReference type="ARBA" id="ARBA00010543"/>
    </source>
</evidence>
<dbReference type="Gene3D" id="1.20.1270.60">
    <property type="entry name" value="Arfaptin homology (AH) domain/BAR domain"/>
    <property type="match status" value="1"/>
</dbReference>
<feature type="transmembrane region" description="Helical" evidence="19">
    <location>
        <begin position="322"/>
        <end position="343"/>
    </location>
</feature>
<feature type="transmembrane region" description="Helical" evidence="19">
    <location>
        <begin position="404"/>
        <end position="425"/>
    </location>
</feature>
<dbReference type="Proteomes" id="UP000769157">
    <property type="component" value="Unassembled WGS sequence"/>
</dbReference>